<dbReference type="OMA" id="MHERTQV"/>
<evidence type="ECO:0000313" key="1">
    <source>
        <dbReference type="EMBL" id="ESO96619.1"/>
    </source>
</evidence>
<dbReference type="Gene3D" id="2.30.30.100">
    <property type="match status" value="1"/>
</dbReference>
<dbReference type="InterPro" id="IPR020338">
    <property type="entry name" value="SMN_gemin7"/>
</dbReference>
<gene>
    <name evidence="1" type="ORF">LOTGIDRAFT_143921</name>
</gene>
<dbReference type="RefSeq" id="XP_009052701.1">
    <property type="nucleotide sequence ID" value="XM_009054453.1"/>
</dbReference>
<keyword evidence="2" id="KW-1185">Reference proteome</keyword>
<protein>
    <recommendedName>
        <fullName evidence="3">Gem-associated protein 7</fullName>
    </recommendedName>
</protein>
<dbReference type="GO" id="GO:0000387">
    <property type="term" value="P:spliceosomal snRNP assembly"/>
    <property type="evidence" value="ECO:0007669"/>
    <property type="project" value="TreeGrafter"/>
</dbReference>
<dbReference type="GeneID" id="20234761"/>
<sequence length="87" mass="9708">MENNTALRQDQRTILREKFLRMLGGLSGVEAKLVLYEKATVTGKIGPTDVDFHHIQISNLQTPMGVIPDAILRTSDMISIKIDNISE</sequence>
<proteinExistence type="predicted"/>
<evidence type="ECO:0000313" key="2">
    <source>
        <dbReference type="Proteomes" id="UP000030746"/>
    </source>
</evidence>
<dbReference type="PANTHER" id="PTHR14679">
    <property type="entry name" value="GEM-ASSOCIATED PROTEIN 7"/>
    <property type="match status" value="1"/>
</dbReference>
<dbReference type="PANTHER" id="PTHR14679:SF1">
    <property type="entry name" value="GEM-ASSOCIATED PROTEIN 7"/>
    <property type="match status" value="1"/>
</dbReference>
<organism evidence="1 2">
    <name type="scientific">Lottia gigantea</name>
    <name type="common">Giant owl limpet</name>
    <dbReference type="NCBI Taxonomy" id="225164"/>
    <lineage>
        <taxon>Eukaryota</taxon>
        <taxon>Metazoa</taxon>
        <taxon>Spiralia</taxon>
        <taxon>Lophotrochozoa</taxon>
        <taxon>Mollusca</taxon>
        <taxon>Gastropoda</taxon>
        <taxon>Patellogastropoda</taxon>
        <taxon>Lottioidea</taxon>
        <taxon>Lottiidae</taxon>
        <taxon>Lottia</taxon>
    </lineage>
</organism>
<dbReference type="CTD" id="20234761"/>
<dbReference type="GO" id="GO:0034719">
    <property type="term" value="C:SMN-Sm protein complex"/>
    <property type="evidence" value="ECO:0007669"/>
    <property type="project" value="InterPro"/>
</dbReference>
<dbReference type="STRING" id="225164.V4C4W0"/>
<dbReference type="Pfam" id="PF11095">
    <property type="entry name" value="Gemin7"/>
    <property type="match status" value="1"/>
</dbReference>
<name>V4C4W0_LOTGI</name>
<evidence type="ECO:0008006" key="3">
    <source>
        <dbReference type="Google" id="ProtNLM"/>
    </source>
</evidence>
<reference evidence="1 2" key="1">
    <citation type="journal article" date="2013" name="Nature">
        <title>Insights into bilaterian evolution from three spiralian genomes.</title>
        <authorList>
            <person name="Simakov O."/>
            <person name="Marletaz F."/>
            <person name="Cho S.J."/>
            <person name="Edsinger-Gonzales E."/>
            <person name="Havlak P."/>
            <person name="Hellsten U."/>
            <person name="Kuo D.H."/>
            <person name="Larsson T."/>
            <person name="Lv J."/>
            <person name="Arendt D."/>
            <person name="Savage R."/>
            <person name="Osoegawa K."/>
            <person name="de Jong P."/>
            <person name="Grimwood J."/>
            <person name="Chapman J.A."/>
            <person name="Shapiro H."/>
            <person name="Aerts A."/>
            <person name="Otillar R.P."/>
            <person name="Terry A.Y."/>
            <person name="Boore J.L."/>
            <person name="Grigoriev I.V."/>
            <person name="Lindberg D.R."/>
            <person name="Seaver E.C."/>
            <person name="Weisblat D.A."/>
            <person name="Putnam N.H."/>
            <person name="Rokhsar D.S."/>
        </authorList>
    </citation>
    <scope>NUCLEOTIDE SEQUENCE [LARGE SCALE GENOMIC DNA]</scope>
</reference>
<accession>V4C4W0</accession>
<dbReference type="HOGENOM" id="CLU_172073_2_0_1"/>
<dbReference type="AlphaFoldDB" id="V4C4W0"/>
<dbReference type="EMBL" id="KB201441">
    <property type="protein sequence ID" value="ESO96619.1"/>
    <property type="molecule type" value="Genomic_DNA"/>
</dbReference>
<dbReference type="KEGG" id="lgi:LOTGIDRAFT_143921"/>
<dbReference type="Proteomes" id="UP000030746">
    <property type="component" value="Unassembled WGS sequence"/>
</dbReference>
<dbReference type="OrthoDB" id="70763at2759"/>